<protein>
    <submittedName>
        <fullName evidence="1">Uncharacterized protein</fullName>
    </submittedName>
</protein>
<dbReference type="EMBL" id="SMUW01000033">
    <property type="protein sequence ID" value="TDK44801.1"/>
    <property type="molecule type" value="Genomic_DNA"/>
</dbReference>
<name>A0A4R5UZU8_9BACT</name>
<organism evidence="1 2">
    <name type="scientific">Algoriphagus formosus</name>
    <dbReference type="NCBI Taxonomy" id="2007308"/>
    <lineage>
        <taxon>Bacteria</taxon>
        <taxon>Pseudomonadati</taxon>
        <taxon>Bacteroidota</taxon>
        <taxon>Cytophagia</taxon>
        <taxon>Cytophagales</taxon>
        <taxon>Cyclobacteriaceae</taxon>
        <taxon>Algoriphagus</taxon>
    </lineage>
</organism>
<dbReference type="Proteomes" id="UP000295438">
    <property type="component" value="Unassembled WGS sequence"/>
</dbReference>
<evidence type="ECO:0000313" key="1">
    <source>
        <dbReference type="EMBL" id="TDK44801.1"/>
    </source>
</evidence>
<sequence>MNNFFDDLFGKIFKNPAKSPVKHKENYAVKEADLEEIDRWIETEEAAGLFDKVYRSYHLKRTGINESPQVHLFQSPYANGFAVTFEPPFTAETFSKLFLAFSRRILALGYKQVSLDRKMEEINNQVRVTEKFYLKPPLQAPVENELISQLFGNVSIEKISVDNKPSYLKLLVTVYSDRLYQNAKPFDQMMDRLFETQHG</sequence>
<proteinExistence type="predicted"/>
<dbReference type="AlphaFoldDB" id="A0A4R5UZU8"/>
<reference evidence="1 2" key="1">
    <citation type="submission" date="2019-03" db="EMBL/GenBank/DDBJ databases">
        <title>Algoriphagus aquimaris sp. nov., isolated form marine sediment in Pohang, Korea.</title>
        <authorList>
            <person name="Kim J."/>
            <person name="Yoon S.-H."/>
            <person name="Lee S.-S."/>
        </authorList>
    </citation>
    <scope>NUCLEOTIDE SEQUENCE [LARGE SCALE GENOMIC DNA]</scope>
    <source>
        <strain evidence="1 2">F21</strain>
    </source>
</reference>
<comment type="caution">
    <text evidence="1">The sequence shown here is derived from an EMBL/GenBank/DDBJ whole genome shotgun (WGS) entry which is preliminary data.</text>
</comment>
<evidence type="ECO:0000313" key="2">
    <source>
        <dbReference type="Proteomes" id="UP000295438"/>
    </source>
</evidence>
<gene>
    <name evidence="1" type="ORF">E1898_09505</name>
</gene>
<accession>A0A4R5UZU8</accession>
<dbReference type="RefSeq" id="WP_026945268.1">
    <property type="nucleotide sequence ID" value="NZ_SMUW01000033.1"/>
</dbReference>
<keyword evidence="2" id="KW-1185">Reference proteome</keyword>